<dbReference type="HOGENOM" id="CLU_016581_3_0_1"/>
<proteinExistence type="predicted"/>
<protein>
    <submittedName>
        <fullName evidence="2">Protein RRNAD1-like Protein</fullName>
    </submittedName>
</protein>
<reference evidence="2 3" key="2">
    <citation type="journal article" date="2010" name="Nucleic Acids Res.">
        <title>BeetleBase in 2010: revisions to provide comprehensive genomic information for Tribolium castaneum.</title>
        <authorList>
            <person name="Kim H.S."/>
            <person name="Murphy T."/>
            <person name="Xia J."/>
            <person name="Caragea D."/>
            <person name="Park Y."/>
            <person name="Beeman R.W."/>
            <person name="Lorenzen M.D."/>
            <person name="Butcher S."/>
            <person name="Manak J.R."/>
            <person name="Brown S.J."/>
        </authorList>
    </citation>
    <scope>GENOME REANNOTATION</scope>
    <source>
        <strain evidence="2 3">Georgia GA2</strain>
    </source>
</reference>
<dbReference type="PANTHER" id="PTHR12496">
    <property type="entry name" value="CGI-41 METHYLTRANSFERASE"/>
    <property type="match status" value="1"/>
</dbReference>
<dbReference type="EMBL" id="KQ971307">
    <property type="protein sequence ID" value="EFA11151.2"/>
    <property type="molecule type" value="Genomic_DNA"/>
</dbReference>
<gene>
    <name evidence="2" type="primary">AUGUSTUS-3.0.2_04755</name>
    <name evidence="2" type="ORF">TcasGA2_TC004755</name>
</gene>
<dbReference type="InParanoid" id="D6W7X6"/>
<dbReference type="Pfam" id="PF13679">
    <property type="entry name" value="Methyltransf_32"/>
    <property type="match status" value="1"/>
</dbReference>
<dbReference type="InterPro" id="IPR052220">
    <property type="entry name" value="METTL25"/>
</dbReference>
<accession>D6W7X6</accession>
<dbReference type="AlphaFoldDB" id="D6W7X6"/>
<feature type="domain" description="Methyltransferase" evidence="1">
    <location>
        <begin position="121"/>
        <end position="277"/>
    </location>
</feature>
<dbReference type="InterPro" id="IPR025714">
    <property type="entry name" value="Methyltranfer_dom"/>
</dbReference>
<dbReference type="Proteomes" id="UP000007266">
    <property type="component" value="Linkage group 1"/>
</dbReference>
<keyword evidence="3" id="KW-1185">Reference proteome</keyword>
<name>D6W7X6_TRICA</name>
<organism evidence="2 3">
    <name type="scientific">Tribolium castaneum</name>
    <name type="common">Red flour beetle</name>
    <dbReference type="NCBI Taxonomy" id="7070"/>
    <lineage>
        <taxon>Eukaryota</taxon>
        <taxon>Metazoa</taxon>
        <taxon>Ecdysozoa</taxon>
        <taxon>Arthropoda</taxon>
        <taxon>Hexapoda</taxon>
        <taxon>Insecta</taxon>
        <taxon>Pterygota</taxon>
        <taxon>Neoptera</taxon>
        <taxon>Endopterygota</taxon>
        <taxon>Coleoptera</taxon>
        <taxon>Polyphaga</taxon>
        <taxon>Cucujiformia</taxon>
        <taxon>Tenebrionidae</taxon>
        <taxon>Tenebrionidae incertae sedis</taxon>
        <taxon>Tribolium</taxon>
    </lineage>
</organism>
<evidence type="ECO:0000313" key="2">
    <source>
        <dbReference type="EMBL" id="EFA11151.2"/>
    </source>
</evidence>
<reference evidence="2 3" key="1">
    <citation type="journal article" date="2008" name="Nature">
        <title>The genome of the model beetle and pest Tribolium castaneum.</title>
        <authorList>
            <consortium name="Tribolium Genome Sequencing Consortium"/>
            <person name="Richards S."/>
            <person name="Gibbs R.A."/>
            <person name="Weinstock G.M."/>
            <person name="Brown S.J."/>
            <person name="Denell R."/>
            <person name="Beeman R.W."/>
            <person name="Gibbs R."/>
            <person name="Beeman R.W."/>
            <person name="Brown S.J."/>
            <person name="Bucher G."/>
            <person name="Friedrich M."/>
            <person name="Grimmelikhuijzen C.J."/>
            <person name="Klingler M."/>
            <person name="Lorenzen M."/>
            <person name="Richards S."/>
            <person name="Roth S."/>
            <person name="Schroder R."/>
            <person name="Tautz D."/>
            <person name="Zdobnov E.M."/>
            <person name="Muzny D."/>
            <person name="Gibbs R.A."/>
            <person name="Weinstock G.M."/>
            <person name="Attaway T."/>
            <person name="Bell S."/>
            <person name="Buhay C.J."/>
            <person name="Chandrabose M.N."/>
            <person name="Chavez D."/>
            <person name="Clerk-Blankenburg K.P."/>
            <person name="Cree A."/>
            <person name="Dao M."/>
            <person name="Davis C."/>
            <person name="Chacko J."/>
            <person name="Dinh H."/>
            <person name="Dugan-Rocha S."/>
            <person name="Fowler G."/>
            <person name="Garner T.T."/>
            <person name="Garnes J."/>
            <person name="Gnirke A."/>
            <person name="Hawes A."/>
            <person name="Hernandez J."/>
            <person name="Hines S."/>
            <person name="Holder M."/>
            <person name="Hume J."/>
            <person name="Jhangiani S.N."/>
            <person name="Joshi V."/>
            <person name="Khan Z.M."/>
            <person name="Jackson L."/>
            <person name="Kovar C."/>
            <person name="Kowis A."/>
            <person name="Lee S."/>
            <person name="Lewis L.R."/>
            <person name="Margolis J."/>
            <person name="Morgan M."/>
            <person name="Nazareth L.V."/>
            <person name="Nguyen N."/>
            <person name="Okwuonu G."/>
            <person name="Parker D."/>
            <person name="Richards S."/>
            <person name="Ruiz S.J."/>
            <person name="Santibanez J."/>
            <person name="Savard J."/>
            <person name="Scherer S.E."/>
            <person name="Schneider B."/>
            <person name="Sodergren E."/>
            <person name="Tautz D."/>
            <person name="Vattahil S."/>
            <person name="Villasana D."/>
            <person name="White C.S."/>
            <person name="Wright R."/>
            <person name="Park Y."/>
            <person name="Beeman R.W."/>
            <person name="Lord J."/>
            <person name="Oppert B."/>
            <person name="Lorenzen M."/>
            <person name="Brown S."/>
            <person name="Wang L."/>
            <person name="Savard J."/>
            <person name="Tautz D."/>
            <person name="Richards S."/>
            <person name="Weinstock G."/>
            <person name="Gibbs R.A."/>
            <person name="Liu Y."/>
            <person name="Worley K."/>
            <person name="Weinstock G."/>
            <person name="Elsik C.G."/>
            <person name="Reese J.T."/>
            <person name="Elhaik E."/>
            <person name="Landan G."/>
            <person name="Graur D."/>
            <person name="Arensburger P."/>
            <person name="Atkinson P."/>
            <person name="Beeman R.W."/>
            <person name="Beidler J."/>
            <person name="Brown S.J."/>
            <person name="Demuth J.P."/>
            <person name="Drury D.W."/>
            <person name="Du Y.Z."/>
            <person name="Fujiwara H."/>
            <person name="Lorenzen M."/>
            <person name="Maselli V."/>
            <person name="Osanai M."/>
            <person name="Park Y."/>
            <person name="Robertson H.M."/>
            <person name="Tu Z."/>
            <person name="Wang J.J."/>
            <person name="Wang S."/>
            <person name="Richards S."/>
            <person name="Song H."/>
            <person name="Zhang L."/>
            <person name="Sodergren E."/>
            <person name="Werner D."/>
            <person name="Stanke M."/>
            <person name="Morgenstern B."/>
            <person name="Solovyev V."/>
            <person name="Kosarev P."/>
            <person name="Brown G."/>
            <person name="Chen H.C."/>
            <person name="Ermolaeva O."/>
            <person name="Hlavina W."/>
            <person name="Kapustin Y."/>
            <person name="Kiryutin B."/>
            <person name="Kitts P."/>
            <person name="Maglott D."/>
            <person name="Pruitt K."/>
            <person name="Sapojnikov V."/>
            <person name="Souvorov A."/>
            <person name="Mackey A.J."/>
            <person name="Waterhouse R.M."/>
            <person name="Wyder S."/>
            <person name="Zdobnov E.M."/>
            <person name="Zdobnov E.M."/>
            <person name="Wyder S."/>
            <person name="Kriventseva E.V."/>
            <person name="Kadowaki T."/>
            <person name="Bork P."/>
            <person name="Aranda M."/>
            <person name="Bao R."/>
            <person name="Beermann A."/>
            <person name="Berns N."/>
            <person name="Bolognesi R."/>
            <person name="Bonneton F."/>
            <person name="Bopp D."/>
            <person name="Brown S.J."/>
            <person name="Bucher G."/>
            <person name="Butts T."/>
            <person name="Chaumot A."/>
            <person name="Denell R.E."/>
            <person name="Ferrier D.E."/>
            <person name="Friedrich M."/>
            <person name="Gordon C.M."/>
            <person name="Jindra M."/>
            <person name="Klingler M."/>
            <person name="Lan Q."/>
            <person name="Lattorff H.M."/>
            <person name="Laudet V."/>
            <person name="von Levetsow C."/>
            <person name="Liu Z."/>
            <person name="Lutz R."/>
            <person name="Lynch J.A."/>
            <person name="da Fonseca R.N."/>
            <person name="Posnien N."/>
            <person name="Reuter R."/>
            <person name="Roth S."/>
            <person name="Savard J."/>
            <person name="Schinko J.B."/>
            <person name="Schmitt C."/>
            <person name="Schoppmeier M."/>
            <person name="Schroder R."/>
            <person name="Shippy T.D."/>
            <person name="Simonnet F."/>
            <person name="Marques-Souza H."/>
            <person name="Tautz D."/>
            <person name="Tomoyasu Y."/>
            <person name="Trauner J."/>
            <person name="Van der Zee M."/>
            <person name="Vervoort M."/>
            <person name="Wittkopp N."/>
            <person name="Wimmer E.A."/>
            <person name="Yang X."/>
            <person name="Jones A.K."/>
            <person name="Sattelle D.B."/>
            <person name="Ebert P.R."/>
            <person name="Nelson D."/>
            <person name="Scott J.G."/>
            <person name="Beeman R.W."/>
            <person name="Muthukrishnan S."/>
            <person name="Kramer K.J."/>
            <person name="Arakane Y."/>
            <person name="Beeman R.W."/>
            <person name="Zhu Q."/>
            <person name="Hogenkamp D."/>
            <person name="Dixit R."/>
            <person name="Oppert B."/>
            <person name="Jiang H."/>
            <person name="Zou Z."/>
            <person name="Marshall J."/>
            <person name="Elpidina E."/>
            <person name="Vinokurov K."/>
            <person name="Oppert C."/>
            <person name="Zou Z."/>
            <person name="Evans J."/>
            <person name="Lu Z."/>
            <person name="Zhao P."/>
            <person name="Sumathipala N."/>
            <person name="Altincicek B."/>
            <person name="Vilcinskas A."/>
            <person name="Williams M."/>
            <person name="Hultmark D."/>
            <person name="Hetru C."/>
            <person name="Jiang H."/>
            <person name="Grimmelikhuijzen C.J."/>
            <person name="Hauser F."/>
            <person name="Cazzamali G."/>
            <person name="Williamson M."/>
            <person name="Park Y."/>
            <person name="Li B."/>
            <person name="Tanaka Y."/>
            <person name="Predel R."/>
            <person name="Neupert S."/>
            <person name="Schachtner J."/>
            <person name="Verleyen P."/>
            <person name="Raible F."/>
            <person name="Bork P."/>
            <person name="Friedrich M."/>
            <person name="Walden K.K."/>
            <person name="Robertson H.M."/>
            <person name="Angeli S."/>
            <person name="Foret S."/>
            <person name="Bucher G."/>
            <person name="Schuetz S."/>
            <person name="Maleszka R."/>
            <person name="Wimmer E.A."/>
            <person name="Beeman R.W."/>
            <person name="Lorenzen M."/>
            <person name="Tomoyasu Y."/>
            <person name="Miller S.C."/>
            <person name="Grossmann D."/>
            <person name="Bucher G."/>
        </authorList>
    </citation>
    <scope>NUCLEOTIDE SEQUENCE [LARGE SCALE GENOMIC DNA]</scope>
    <source>
        <strain evidence="2 3">Georgia GA2</strain>
    </source>
</reference>
<dbReference type="OMA" id="IVGLHPC"/>
<evidence type="ECO:0000313" key="3">
    <source>
        <dbReference type="Proteomes" id="UP000007266"/>
    </source>
</evidence>
<dbReference type="STRING" id="7070.D6W7X6"/>
<evidence type="ECO:0000259" key="1">
    <source>
        <dbReference type="Pfam" id="PF13679"/>
    </source>
</evidence>
<dbReference type="eggNOG" id="KOG2651">
    <property type="taxonomic scope" value="Eukaryota"/>
</dbReference>
<dbReference type="FunCoup" id="D6W7X6">
    <property type="interactions" value="466"/>
</dbReference>
<dbReference type="PANTHER" id="PTHR12496:SF2">
    <property type="entry name" value="METHYLTRANSFERASE-LIKE PROTEIN 25B"/>
    <property type="match status" value="1"/>
</dbReference>
<sequence length="422" mass="48938">MESASSQRIDRKIPVCCTIYENYVWLLNCYVLDFFTESHWEKLPKSWQNSLKNLDSNEISKLLNYDEKLSGNVWPLSILALKHVLKSLSLSRKTIDLDIQNPFFTKDEKLLKLFWKNVKAKKRHEISVMSKICYDSAVKTDCFYIVDIGSGLGHLSRMLNYGYGFKVCTIEAQELLSQQAQNLDNEFEIVLERKFPGCLKYNKTVHINKRIESNITTNEFLTTIRNAMNSEDDDFKFGIVGLHPCGDLGATLLKLYAQCPNAQFINIVGCCYMKLSTLPGPTQGFPLSQFCKSRNYTLSYHSREIACHAIENYIEKLNRKECWRLKIHTYRAALEKLITQNYPKYRHSALNSVKYSEDLTFENYCHKATEKLKIDFGDVKLQSSEIEDLLAQWRDVVVFYSLRLLFAPLIEDRKHRSNCAGV</sequence>